<dbReference type="GO" id="GO:0010181">
    <property type="term" value="F:FMN binding"/>
    <property type="evidence" value="ECO:0007669"/>
    <property type="project" value="InterPro"/>
</dbReference>
<accession>A0A0P8E2D4</accession>
<dbReference type="PROSITE" id="PS50902">
    <property type="entry name" value="FLAVODOXIN_LIKE"/>
    <property type="match status" value="1"/>
</dbReference>
<dbReference type="InterPro" id="IPR029039">
    <property type="entry name" value="Flavoprotein-like_sf"/>
</dbReference>
<proteinExistence type="predicted"/>
<dbReference type="InterPro" id="IPR001226">
    <property type="entry name" value="Flavodoxin_CS"/>
</dbReference>
<evidence type="ECO:0000313" key="3">
    <source>
        <dbReference type="Proteomes" id="UP000050360"/>
    </source>
</evidence>
<dbReference type="PANTHER" id="PTHR43717:SF1">
    <property type="entry name" value="ANAEROBIC NITRIC OXIDE REDUCTASE FLAVORUBREDOXIN"/>
    <property type="match status" value="1"/>
</dbReference>
<evidence type="ECO:0000259" key="1">
    <source>
        <dbReference type="PROSITE" id="PS50902"/>
    </source>
</evidence>
<dbReference type="Proteomes" id="UP000050360">
    <property type="component" value="Unassembled WGS sequence"/>
</dbReference>
<dbReference type="SUPFAM" id="SSF52218">
    <property type="entry name" value="Flavoproteins"/>
    <property type="match status" value="1"/>
</dbReference>
<organism evidence="2 3">
    <name type="scientific">Candidatus Methanoperedens nitratireducens</name>
    <dbReference type="NCBI Taxonomy" id="1392998"/>
    <lineage>
        <taxon>Archaea</taxon>
        <taxon>Methanobacteriati</taxon>
        <taxon>Methanobacteriota</taxon>
        <taxon>Stenosarchaea group</taxon>
        <taxon>Methanomicrobia</taxon>
        <taxon>Methanosarcinales</taxon>
        <taxon>ANME-2 cluster</taxon>
        <taxon>Candidatus Methanoperedentaceae</taxon>
        <taxon>Candidatus Methanoperedens</taxon>
    </lineage>
</organism>
<sequence>MAKKLAIIYGTGFGNTGLMAKAIEEGARDSGLDVLIKKVDEATPADVENADAIAIGLATYKGAGMPSVIKYVESLAKVPLKNKVGTAFGSYGWSGEGPIFITKVLSSYGMSVIEPPLRIKRIPEEEGLEECRTLGRLLAEKLKK</sequence>
<evidence type="ECO:0000313" key="2">
    <source>
        <dbReference type="EMBL" id="KPQ44479.1"/>
    </source>
</evidence>
<dbReference type="InterPro" id="IPR008254">
    <property type="entry name" value="Flavodoxin/NO_synth"/>
</dbReference>
<gene>
    <name evidence="2" type="ORF">MPEBLZ_00943</name>
</gene>
<dbReference type="EMBL" id="LKCM01000080">
    <property type="protein sequence ID" value="KPQ44479.1"/>
    <property type="molecule type" value="Genomic_DNA"/>
</dbReference>
<feature type="domain" description="Flavodoxin-like" evidence="1">
    <location>
        <begin position="5"/>
        <end position="139"/>
    </location>
</feature>
<protein>
    <submittedName>
        <fullName evidence="2">Flavodoxin</fullName>
    </submittedName>
</protein>
<dbReference type="PROSITE" id="PS00201">
    <property type="entry name" value="FLAVODOXIN"/>
    <property type="match status" value="1"/>
</dbReference>
<dbReference type="PANTHER" id="PTHR43717">
    <property type="entry name" value="ANAEROBIC NITRIC OXIDE REDUCTASE FLAVORUBREDOXIN"/>
    <property type="match status" value="1"/>
</dbReference>
<comment type="caution">
    <text evidence="2">The sequence shown here is derived from an EMBL/GenBank/DDBJ whole genome shotgun (WGS) entry which is preliminary data.</text>
</comment>
<dbReference type="CDD" id="cd00133">
    <property type="entry name" value="PTS_IIB"/>
    <property type="match status" value="1"/>
</dbReference>
<dbReference type="Pfam" id="PF00258">
    <property type="entry name" value="Flavodoxin_1"/>
    <property type="match status" value="1"/>
</dbReference>
<dbReference type="GO" id="GO:0009055">
    <property type="term" value="F:electron transfer activity"/>
    <property type="evidence" value="ECO:0007669"/>
    <property type="project" value="InterPro"/>
</dbReference>
<name>A0A0P8E2D4_9EURY</name>
<dbReference type="AlphaFoldDB" id="A0A0P8E2D4"/>
<reference evidence="2 3" key="1">
    <citation type="submission" date="2015-09" db="EMBL/GenBank/DDBJ databases">
        <title>A metagenomics-based metabolic model of nitrate-dependent anaerobic oxidation of methane by Methanoperedens-like archaea.</title>
        <authorList>
            <person name="Arshad A."/>
            <person name="Speth D.R."/>
            <person name="De Graaf R.M."/>
            <person name="Op Den Camp H.J."/>
            <person name="Jetten M.S."/>
            <person name="Welte C.U."/>
        </authorList>
    </citation>
    <scope>NUCLEOTIDE SEQUENCE [LARGE SCALE GENOMIC DNA]</scope>
</reference>
<dbReference type="Gene3D" id="3.40.50.360">
    <property type="match status" value="1"/>
</dbReference>